<dbReference type="InterPro" id="IPR052337">
    <property type="entry name" value="SAT4-like"/>
</dbReference>
<evidence type="ECO:0000256" key="1">
    <source>
        <dbReference type="ARBA" id="ARBA00004141"/>
    </source>
</evidence>
<keyword evidence="4 7" id="KW-0472">Membrane</keyword>
<organism evidence="9">
    <name type="scientific">Talaromyces marneffei PM1</name>
    <dbReference type="NCBI Taxonomy" id="1077442"/>
    <lineage>
        <taxon>Eukaryota</taxon>
        <taxon>Fungi</taxon>
        <taxon>Dikarya</taxon>
        <taxon>Ascomycota</taxon>
        <taxon>Pezizomycotina</taxon>
        <taxon>Eurotiomycetes</taxon>
        <taxon>Eurotiomycetidae</taxon>
        <taxon>Eurotiales</taxon>
        <taxon>Trichocomaceae</taxon>
        <taxon>Talaromyces</taxon>
        <taxon>Talaromyces sect. Talaromyces</taxon>
    </lineage>
</organism>
<evidence type="ECO:0000259" key="8">
    <source>
        <dbReference type="Pfam" id="PF20684"/>
    </source>
</evidence>
<dbReference type="eggNOG" id="ENOG502T443">
    <property type="taxonomic scope" value="Eukaryota"/>
</dbReference>
<feature type="transmembrane region" description="Helical" evidence="7">
    <location>
        <begin position="262"/>
        <end position="283"/>
    </location>
</feature>
<feature type="transmembrane region" description="Helical" evidence="7">
    <location>
        <begin position="83"/>
        <end position="109"/>
    </location>
</feature>
<feature type="compositionally biased region" description="Low complexity" evidence="6">
    <location>
        <begin position="291"/>
        <end position="314"/>
    </location>
</feature>
<dbReference type="InterPro" id="IPR049326">
    <property type="entry name" value="Rhodopsin_dom_fungi"/>
</dbReference>
<feature type="region of interest" description="Disordered" evidence="6">
    <location>
        <begin position="290"/>
        <end position="357"/>
    </location>
</feature>
<gene>
    <name evidence="9" type="ORF">GQ26_0122210</name>
</gene>
<sequence length="396" mass="43833">MSAETFVWASELLVPTILTTIIAFIVTALRIYVRVRVIKLLDWDDFFNVLGMATTFVVMGLVIGGTSNGIGRHIQFLEKDMEAATYSIMLMRIAEFMLIISTVFVKISISLFLKRLFSRYNSPTSKRWKFFFWAFIVFNTLTSLVDAAVIFPQCTPVELNWNKAVEGHCWSDAAINALGIAQGYTNANGDIAIAAATDFILSILPMVFLWNIKIIWRVKIGVCAIMALGFASGGFAIARTVLVPSLTATHDPTWDLVPLFKWAVLEATFGVIAAAAPSVRPLLGHNSITTSYSKSGPQSHSHSHSHSLPLNSMSRSGQRSRHRSWLTSQHDQMQELPDDEPGSDGSSQKKLWESKGHGIVKTTNVSVFHSDREVGADRSSDEMLVSEAVVYQNKGR</sequence>
<dbReference type="HOGENOM" id="CLU_028200_3_3_1"/>
<feature type="transmembrane region" description="Helical" evidence="7">
    <location>
        <begin position="12"/>
        <end position="33"/>
    </location>
</feature>
<proteinExistence type="inferred from homology"/>
<evidence type="ECO:0000256" key="2">
    <source>
        <dbReference type="ARBA" id="ARBA00022692"/>
    </source>
</evidence>
<evidence type="ECO:0000256" key="7">
    <source>
        <dbReference type="SAM" id="Phobius"/>
    </source>
</evidence>
<dbReference type="EMBL" id="JPOX01000012">
    <property type="protein sequence ID" value="KFX48523.1"/>
    <property type="molecule type" value="Genomic_DNA"/>
</dbReference>
<feature type="transmembrane region" description="Helical" evidence="7">
    <location>
        <begin position="222"/>
        <end position="242"/>
    </location>
</feature>
<feature type="transmembrane region" description="Helical" evidence="7">
    <location>
        <begin position="130"/>
        <end position="151"/>
    </location>
</feature>
<keyword evidence="3 7" id="KW-1133">Transmembrane helix</keyword>
<feature type="domain" description="Rhodopsin" evidence="8">
    <location>
        <begin position="29"/>
        <end position="283"/>
    </location>
</feature>
<dbReference type="GO" id="GO:0016020">
    <property type="term" value="C:membrane"/>
    <property type="evidence" value="ECO:0007669"/>
    <property type="project" value="UniProtKB-SubCell"/>
</dbReference>
<evidence type="ECO:0000313" key="9">
    <source>
        <dbReference type="EMBL" id="KFX48523.1"/>
    </source>
</evidence>
<dbReference type="PANTHER" id="PTHR33048:SF129">
    <property type="entry name" value="INTEGRAL MEMBRANE PROTEIN-RELATED"/>
    <property type="match status" value="1"/>
</dbReference>
<evidence type="ECO:0000256" key="6">
    <source>
        <dbReference type="SAM" id="MobiDB-lite"/>
    </source>
</evidence>
<comment type="subcellular location">
    <subcellularLocation>
        <location evidence="1">Membrane</location>
        <topology evidence="1">Multi-pass membrane protein</topology>
    </subcellularLocation>
</comment>
<feature type="transmembrane region" description="Helical" evidence="7">
    <location>
        <begin position="45"/>
        <end position="63"/>
    </location>
</feature>
<feature type="transmembrane region" description="Helical" evidence="7">
    <location>
        <begin position="191"/>
        <end position="210"/>
    </location>
</feature>
<reference evidence="9" key="2">
    <citation type="journal article" date="2014" name="PLoS Genet.">
        <title>Signature gene expression reveals novel clues to the molecular mechanisms of dimorphic transition in Penicillium marneffei.</title>
        <authorList>
            <person name="Yang E."/>
            <person name="Wang G."/>
            <person name="Cai J."/>
            <person name="Woo P.C."/>
            <person name="Lau S.K."/>
            <person name="Yuen K.-Y."/>
            <person name="Chow W.-N."/>
            <person name="Lin X."/>
        </authorList>
    </citation>
    <scope>NUCLEOTIDE SEQUENCE</scope>
    <source>
        <strain evidence="9">PM1</strain>
    </source>
</reference>
<dbReference type="AlphaFoldDB" id="A0A093XTF2"/>
<comment type="similarity">
    <text evidence="5">Belongs to the SAT4 family.</text>
</comment>
<evidence type="ECO:0000256" key="5">
    <source>
        <dbReference type="ARBA" id="ARBA00038359"/>
    </source>
</evidence>
<name>A0A093XTF2_TALMA</name>
<protein>
    <recommendedName>
        <fullName evidence="8">Rhodopsin domain-containing protein</fullName>
    </recommendedName>
</protein>
<evidence type="ECO:0000256" key="3">
    <source>
        <dbReference type="ARBA" id="ARBA00022989"/>
    </source>
</evidence>
<dbReference type="Pfam" id="PF20684">
    <property type="entry name" value="Fung_rhodopsin"/>
    <property type="match status" value="1"/>
</dbReference>
<evidence type="ECO:0000256" key="4">
    <source>
        <dbReference type="ARBA" id="ARBA00023136"/>
    </source>
</evidence>
<keyword evidence="2 7" id="KW-0812">Transmembrane</keyword>
<reference key="1">
    <citation type="journal article" date="2014" name="PLoS Genet.">
        <title>Signature Gene Expression Reveals Novel Clues to the Molecular Mechanisms of Dimorphic Transition in Penicillium marneffei.</title>
        <authorList>
            <person name="Yang E."/>
            <person name="Wang G."/>
            <person name="Cai J."/>
            <person name="Woo P.C."/>
            <person name="Lau S.K."/>
            <person name="Yuen K.-Y."/>
            <person name="Chow W.-N."/>
            <person name="Lin X."/>
        </authorList>
    </citation>
    <scope>NUCLEOTIDE SEQUENCE [LARGE SCALE GENOMIC DNA]</scope>
    <source>
        <strain>PM1</strain>
    </source>
</reference>
<accession>A0A093XTF2</accession>
<dbReference type="PANTHER" id="PTHR33048">
    <property type="entry name" value="PTH11-LIKE INTEGRAL MEMBRANE PROTEIN (AFU_ORTHOLOGUE AFUA_5G11245)"/>
    <property type="match status" value="1"/>
</dbReference>
<comment type="caution">
    <text evidence="9">The sequence shown here is derived from an EMBL/GenBank/DDBJ whole genome shotgun (WGS) entry which is preliminary data.</text>
</comment>